<dbReference type="Pfam" id="PF00271">
    <property type="entry name" value="Helicase_C"/>
    <property type="match status" value="1"/>
</dbReference>
<dbReference type="Proteomes" id="UP000243205">
    <property type="component" value="Unassembled WGS sequence"/>
</dbReference>
<evidence type="ECO:0000313" key="4">
    <source>
        <dbReference type="Proteomes" id="UP000243205"/>
    </source>
</evidence>
<dbReference type="SMART" id="SM00487">
    <property type="entry name" value="DEXDc"/>
    <property type="match status" value="1"/>
</dbReference>
<keyword evidence="3" id="KW-0347">Helicase</keyword>
<dbReference type="InterPro" id="IPR050742">
    <property type="entry name" value="Helicase_Restrict-Modif_Enz"/>
</dbReference>
<dbReference type="PROSITE" id="PS51192">
    <property type="entry name" value="HELICASE_ATP_BIND_1"/>
    <property type="match status" value="1"/>
</dbReference>
<keyword evidence="4" id="KW-1185">Reference proteome</keyword>
<dbReference type="InterPro" id="IPR003593">
    <property type="entry name" value="AAA+_ATPase"/>
</dbReference>
<dbReference type="Pfam" id="PF04851">
    <property type="entry name" value="ResIII"/>
    <property type="match status" value="1"/>
</dbReference>
<dbReference type="AlphaFoldDB" id="A0A1G7B2T7"/>
<dbReference type="SMART" id="SM00382">
    <property type="entry name" value="AAA"/>
    <property type="match status" value="1"/>
</dbReference>
<organism evidence="3 4">
    <name type="scientific">Desulfuromonas thiophila</name>
    <dbReference type="NCBI Taxonomy" id="57664"/>
    <lineage>
        <taxon>Bacteria</taxon>
        <taxon>Pseudomonadati</taxon>
        <taxon>Thermodesulfobacteriota</taxon>
        <taxon>Desulfuromonadia</taxon>
        <taxon>Desulfuromonadales</taxon>
        <taxon>Desulfuromonadaceae</taxon>
        <taxon>Desulfuromonas</taxon>
    </lineage>
</organism>
<protein>
    <submittedName>
        <fullName evidence="3">Helicase conserved C-terminal domain-containing protein</fullName>
    </submittedName>
</protein>
<feature type="domain" description="Helicase C-terminal" evidence="2">
    <location>
        <begin position="224"/>
        <end position="371"/>
    </location>
</feature>
<evidence type="ECO:0000313" key="3">
    <source>
        <dbReference type="EMBL" id="SDE21428.1"/>
    </source>
</evidence>
<dbReference type="GO" id="GO:0003677">
    <property type="term" value="F:DNA binding"/>
    <property type="evidence" value="ECO:0007669"/>
    <property type="project" value="InterPro"/>
</dbReference>
<dbReference type="SMART" id="SM00490">
    <property type="entry name" value="HELICc"/>
    <property type="match status" value="1"/>
</dbReference>
<dbReference type="RefSeq" id="WP_092077570.1">
    <property type="nucleotide sequence ID" value="NZ_FNAQ01000005.1"/>
</dbReference>
<keyword evidence="3" id="KW-0067">ATP-binding</keyword>
<gene>
    <name evidence="3" type="ORF">SAMN05661003_10541</name>
</gene>
<keyword evidence="3" id="KW-0547">Nucleotide-binding</keyword>
<sequence length="555" mass="61138">MILRPYQGRAVKNCLDALKKHGNTLLVSATGSGKTVMLSAVAGERLTGGGRVLVLQHRDELTGQNSRTFRQVCPDFPVSYYCADQKSWRGQATFGMVQTLCRDTALDSMPRLDLLVIDEAHHVAADSYQRIIDRARALNPDLAVFGVTATPERSDRRGLAGTFDNVADAITITELVRAGHLVPPVGRVIDIGTQDQLRRVKRSAADYDMAEVEAIQNTTIHNRQIVDYWLEHSSDRPSVAFCSTVKHAEDMRDAFRVAGVAAEAVHGELGTKERRAILAAYDRGEIPMLCNPMILTEGWDAQICSAILLLRTSSQKSTMIQMAGRGLRKLDPRRYPGRVKRDCLILDFGISLLTHGDLNVDAVLGKAKDPAEKGEARKKSCPECKAELPVQVRECPLCGYEFKVELTEGGFYNELEELRLIEIDLLNNSPFRWISLFDSDRVLVATGFDSWAAVTSVDGENWFAIGGQGREAQLLTIANRVGAVASADDFMRANETSRSAKKAAGWMGHPASQKQEQTLGRFGYAGGHYSKIEAAAHLTFNFNRQTIERVMGVAA</sequence>
<keyword evidence="3" id="KW-0378">Hydrolase</keyword>
<dbReference type="InterPro" id="IPR006935">
    <property type="entry name" value="Helicase/UvrB_N"/>
</dbReference>
<dbReference type="InterPro" id="IPR001650">
    <property type="entry name" value="Helicase_C-like"/>
</dbReference>
<dbReference type="STRING" id="57664.SAMN05661003_10541"/>
<dbReference type="Gene3D" id="3.40.50.300">
    <property type="entry name" value="P-loop containing nucleotide triphosphate hydrolases"/>
    <property type="match status" value="2"/>
</dbReference>
<dbReference type="GO" id="GO:0005829">
    <property type="term" value="C:cytosol"/>
    <property type="evidence" value="ECO:0007669"/>
    <property type="project" value="TreeGrafter"/>
</dbReference>
<dbReference type="SUPFAM" id="SSF52540">
    <property type="entry name" value="P-loop containing nucleoside triphosphate hydrolases"/>
    <property type="match status" value="1"/>
</dbReference>
<dbReference type="PANTHER" id="PTHR47396">
    <property type="entry name" value="TYPE I RESTRICTION ENZYME ECOKI R PROTEIN"/>
    <property type="match status" value="1"/>
</dbReference>
<dbReference type="EMBL" id="FNAQ01000005">
    <property type="protein sequence ID" value="SDE21428.1"/>
    <property type="molecule type" value="Genomic_DNA"/>
</dbReference>
<proteinExistence type="predicted"/>
<dbReference type="PROSITE" id="PS51194">
    <property type="entry name" value="HELICASE_CTER"/>
    <property type="match status" value="1"/>
</dbReference>
<dbReference type="OrthoDB" id="9804086at2"/>
<dbReference type="GO" id="GO:0004386">
    <property type="term" value="F:helicase activity"/>
    <property type="evidence" value="ECO:0007669"/>
    <property type="project" value="UniProtKB-KW"/>
</dbReference>
<dbReference type="GO" id="GO:0005524">
    <property type="term" value="F:ATP binding"/>
    <property type="evidence" value="ECO:0007669"/>
    <property type="project" value="InterPro"/>
</dbReference>
<dbReference type="InterPro" id="IPR014001">
    <property type="entry name" value="Helicase_ATP-bd"/>
</dbReference>
<accession>A0A1G7B2T7</accession>
<dbReference type="Pfam" id="PF10571">
    <property type="entry name" value="UPF0547"/>
    <property type="match status" value="1"/>
</dbReference>
<dbReference type="InterPro" id="IPR027417">
    <property type="entry name" value="P-loop_NTPase"/>
</dbReference>
<feature type="domain" description="Helicase ATP-binding" evidence="1">
    <location>
        <begin position="15"/>
        <end position="169"/>
    </location>
</feature>
<dbReference type="PANTHER" id="PTHR47396:SF1">
    <property type="entry name" value="ATP-DEPENDENT HELICASE IRC3-RELATED"/>
    <property type="match status" value="1"/>
</dbReference>
<evidence type="ECO:0000259" key="1">
    <source>
        <dbReference type="PROSITE" id="PS51192"/>
    </source>
</evidence>
<dbReference type="GO" id="GO:0016787">
    <property type="term" value="F:hydrolase activity"/>
    <property type="evidence" value="ECO:0007669"/>
    <property type="project" value="InterPro"/>
</dbReference>
<dbReference type="InterPro" id="IPR018886">
    <property type="entry name" value="UPF0547"/>
</dbReference>
<reference evidence="4" key="1">
    <citation type="submission" date="2016-10" db="EMBL/GenBank/DDBJ databases">
        <authorList>
            <person name="Varghese N."/>
            <person name="Submissions S."/>
        </authorList>
    </citation>
    <scope>NUCLEOTIDE SEQUENCE [LARGE SCALE GENOMIC DNA]</scope>
    <source>
        <strain evidence="4">DSM 8987</strain>
    </source>
</reference>
<evidence type="ECO:0000259" key="2">
    <source>
        <dbReference type="PROSITE" id="PS51194"/>
    </source>
</evidence>
<name>A0A1G7B2T7_9BACT</name>